<dbReference type="GO" id="GO:0120010">
    <property type="term" value="P:intermembrane phospholipid transfer"/>
    <property type="evidence" value="ECO:0007669"/>
    <property type="project" value="TreeGrafter"/>
</dbReference>
<comment type="similarity">
    <text evidence="1">Belongs to the MlaA family.</text>
</comment>
<dbReference type="InterPro" id="IPR007428">
    <property type="entry name" value="MlaA"/>
</dbReference>
<organism evidence="3 4">
    <name type="scientific">Pseudomonas syringae pv. primulae</name>
    <dbReference type="NCBI Taxonomy" id="251707"/>
    <lineage>
        <taxon>Bacteria</taxon>
        <taxon>Pseudomonadati</taxon>
        <taxon>Pseudomonadota</taxon>
        <taxon>Gammaproteobacteria</taxon>
        <taxon>Pseudomonadales</taxon>
        <taxon>Pseudomonadaceae</taxon>
        <taxon>Pseudomonas</taxon>
    </lineage>
</organism>
<dbReference type="PANTHER" id="PTHR30035">
    <property type="entry name" value="LIPOPROTEIN VACJ-RELATED"/>
    <property type="match status" value="1"/>
</dbReference>
<proteinExistence type="inferred from homology"/>
<protein>
    <submittedName>
        <fullName evidence="3">VacJ family lipoprotein</fullName>
    </submittedName>
</protein>
<accession>A0A0P9Y818</accession>
<evidence type="ECO:0000256" key="2">
    <source>
        <dbReference type="ARBA" id="ARBA00022729"/>
    </source>
</evidence>
<evidence type="ECO:0000313" key="4">
    <source>
        <dbReference type="Proteomes" id="UP000050562"/>
    </source>
</evidence>
<dbReference type="EMBL" id="LJRC01000291">
    <property type="protein sequence ID" value="KPY29938.1"/>
    <property type="molecule type" value="Genomic_DNA"/>
</dbReference>
<sequence length="143" mass="15253">MYCLTDRTALFVTERFILPVLACGGVAPASLFRSGVSAMPVTGAGFIKRLAQLSVCAGMVLVPVVAQAAEDDPWEGVNRAIFRFNDVVDTYTLKPLAKGYQYVAPQFVEDGVHNFFNNIGDVGNLANDVLQAKPAAAGVDTAR</sequence>
<feature type="non-terminal residue" evidence="3">
    <location>
        <position position="143"/>
    </location>
</feature>
<dbReference type="Proteomes" id="UP000050562">
    <property type="component" value="Unassembled WGS sequence"/>
</dbReference>
<reference evidence="3 4" key="1">
    <citation type="submission" date="2015-09" db="EMBL/GenBank/DDBJ databases">
        <title>Genome announcement of multiple Pseudomonas syringae strains.</title>
        <authorList>
            <person name="Thakur S."/>
            <person name="Wang P.W."/>
            <person name="Gong Y."/>
            <person name="Weir B.S."/>
            <person name="Guttman D.S."/>
        </authorList>
    </citation>
    <scope>NUCLEOTIDE SEQUENCE [LARGE SCALE GENOMIC DNA]</scope>
    <source>
        <strain evidence="3 4">ICMP3956</strain>
    </source>
</reference>
<dbReference type="Pfam" id="PF04333">
    <property type="entry name" value="MlaA"/>
    <property type="match status" value="1"/>
</dbReference>
<evidence type="ECO:0000256" key="1">
    <source>
        <dbReference type="ARBA" id="ARBA00010634"/>
    </source>
</evidence>
<name>A0A0P9Y818_9PSED</name>
<gene>
    <name evidence="3" type="ORF">ALO52_05108</name>
</gene>
<dbReference type="GO" id="GO:0016020">
    <property type="term" value="C:membrane"/>
    <property type="evidence" value="ECO:0007669"/>
    <property type="project" value="InterPro"/>
</dbReference>
<dbReference type="AlphaFoldDB" id="A0A0P9Y818"/>
<keyword evidence="2" id="KW-0732">Signal</keyword>
<comment type="caution">
    <text evidence="3">The sequence shown here is derived from an EMBL/GenBank/DDBJ whole genome shotgun (WGS) entry which is preliminary data.</text>
</comment>
<keyword evidence="3" id="KW-0449">Lipoprotein</keyword>
<dbReference type="PANTHER" id="PTHR30035:SF3">
    <property type="entry name" value="INTERMEMBRANE PHOSPHOLIPID TRANSPORT SYSTEM LIPOPROTEIN MLAA"/>
    <property type="match status" value="1"/>
</dbReference>
<evidence type="ECO:0000313" key="3">
    <source>
        <dbReference type="EMBL" id="KPY29938.1"/>
    </source>
</evidence>
<dbReference type="PRINTS" id="PR01805">
    <property type="entry name" value="VACJLIPOPROT"/>
</dbReference>